<evidence type="ECO:0000256" key="3">
    <source>
        <dbReference type="ARBA" id="ARBA00022857"/>
    </source>
</evidence>
<evidence type="ECO:0000313" key="8">
    <source>
        <dbReference type="Proteomes" id="UP001521184"/>
    </source>
</evidence>
<dbReference type="Pfam" id="PF00743">
    <property type="entry name" value="FMO-like"/>
    <property type="match status" value="1"/>
</dbReference>
<dbReference type="InterPro" id="IPR036188">
    <property type="entry name" value="FAD/NAD-bd_sf"/>
</dbReference>
<protein>
    <recommendedName>
        <fullName evidence="6">Heterokaryon incompatibility domain-containing protein</fullName>
    </recommendedName>
</protein>
<dbReference type="InterPro" id="IPR050775">
    <property type="entry name" value="FAD-binding_Monooxygenases"/>
</dbReference>
<comment type="caution">
    <text evidence="7">The sequence shown here is derived from an EMBL/GenBank/DDBJ whole genome shotgun (WGS) entry which is preliminary data.</text>
</comment>
<dbReference type="Pfam" id="PF06985">
    <property type="entry name" value="HET"/>
    <property type="match status" value="1"/>
</dbReference>
<evidence type="ECO:0000256" key="2">
    <source>
        <dbReference type="ARBA" id="ARBA00022827"/>
    </source>
</evidence>
<dbReference type="InterPro" id="IPR010730">
    <property type="entry name" value="HET"/>
</dbReference>
<dbReference type="InterPro" id="IPR020946">
    <property type="entry name" value="Flavin_mOase-like"/>
</dbReference>
<evidence type="ECO:0000256" key="1">
    <source>
        <dbReference type="ARBA" id="ARBA00022630"/>
    </source>
</evidence>
<evidence type="ECO:0000313" key="7">
    <source>
        <dbReference type="EMBL" id="KAL1640661.1"/>
    </source>
</evidence>
<evidence type="ECO:0000259" key="6">
    <source>
        <dbReference type="Pfam" id="PF06985"/>
    </source>
</evidence>
<dbReference type="PANTHER" id="PTHR43098:SF5">
    <property type="entry name" value="DUAL-FUNCTIONAL MONOOXYGENASE_METHYLTRANSFERASE PSOF"/>
    <property type="match status" value="1"/>
</dbReference>
<feature type="domain" description="Heterokaryon incompatibility" evidence="6">
    <location>
        <begin position="547"/>
        <end position="741"/>
    </location>
</feature>
<reference evidence="7 8" key="1">
    <citation type="journal article" date="2023" name="Plant Dis.">
        <title>First Report of Diplodia intermedia Causing Canker and Dieback Diseases on Apple Trees in Canada.</title>
        <authorList>
            <person name="Ellouze W."/>
            <person name="Ilyukhin E."/>
            <person name="Sulman M."/>
            <person name="Ali S."/>
        </authorList>
    </citation>
    <scope>NUCLEOTIDE SEQUENCE [LARGE SCALE GENOMIC DNA]</scope>
    <source>
        <strain evidence="7 8">M45-28</strain>
    </source>
</reference>
<keyword evidence="4" id="KW-0560">Oxidoreductase</keyword>
<proteinExistence type="predicted"/>
<dbReference type="Proteomes" id="UP001521184">
    <property type="component" value="Unassembled WGS sequence"/>
</dbReference>
<keyword evidence="1" id="KW-0285">Flavoprotein</keyword>
<organism evidence="7 8">
    <name type="scientific">Diplodia intermedia</name>
    <dbReference type="NCBI Taxonomy" id="856260"/>
    <lineage>
        <taxon>Eukaryota</taxon>
        <taxon>Fungi</taxon>
        <taxon>Dikarya</taxon>
        <taxon>Ascomycota</taxon>
        <taxon>Pezizomycotina</taxon>
        <taxon>Dothideomycetes</taxon>
        <taxon>Dothideomycetes incertae sedis</taxon>
        <taxon>Botryosphaeriales</taxon>
        <taxon>Botryosphaeriaceae</taxon>
        <taxon>Diplodia</taxon>
    </lineage>
</organism>
<feature type="region of interest" description="Disordered" evidence="5">
    <location>
        <begin position="634"/>
        <end position="654"/>
    </location>
</feature>
<dbReference type="PANTHER" id="PTHR43098">
    <property type="entry name" value="L-ORNITHINE N(5)-MONOOXYGENASE-RELATED"/>
    <property type="match status" value="1"/>
</dbReference>
<name>A0ABR3TM97_9PEZI</name>
<dbReference type="EMBL" id="JAKEKT020000047">
    <property type="protein sequence ID" value="KAL1640661.1"/>
    <property type="molecule type" value="Genomic_DNA"/>
</dbReference>
<keyword evidence="3" id="KW-0521">NADP</keyword>
<accession>A0ABR3TM97</accession>
<evidence type="ECO:0000256" key="5">
    <source>
        <dbReference type="SAM" id="MobiDB-lite"/>
    </source>
</evidence>
<dbReference type="Gene3D" id="3.50.50.60">
    <property type="entry name" value="FAD/NAD(P)-binding domain"/>
    <property type="match status" value="2"/>
</dbReference>
<evidence type="ECO:0000256" key="4">
    <source>
        <dbReference type="ARBA" id="ARBA00023002"/>
    </source>
</evidence>
<keyword evidence="8" id="KW-1185">Reference proteome</keyword>
<gene>
    <name evidence="7" type="ORF">SLS58_006675</name>
</gene>
<sequence>MPDEHVDVLIVGAGFGGIYQVHSLRDTGLSLKVVETAPDVGGTWWWNRYPGAMSDTESYLYRYSWDKEDLQTYPWTHHYLFQPEILKYLNHVVDKHDLRKYMEFNTEMVSAEYDEDANIWRVGLKTGDTVRDVTARYLVTALGLLTKKNFPDIPGINSFTNGQIVHSQSWSPDIQVAGKRVGVIGSGSTGVQIITALAPQVKSLTSFQRSPQYSVPSGNRPVDPAYRAWVNAHYDDIYAQVHSSMTAFGVAESTRSFHDATPAERERVFEELWRKGNGFRFMFGGFADITTDRQANEAACDFIRRKIAQTVADPDKARRLMPRELYARRPLCDNGYYEQFNRPNVDVVNLRDTPIDTITPTGIRTTDGTHHDLDLIIFATGFDVIDGSFARIRIRGRAGLTLADHWRARGGPVSYLGFCTAHFPNLFMIGGPQGPFCNFPPAVEEGVEFITAAIKHAEALRGEGREGGQVVVEALPEAEREWAELCERLSEGNRKLTSHEPGMTLVSEMYSTLRDQEIRLLKIANAEPDGEIRCELVRALLSDQPTFIALSYAWGSAKRSRTIFVNGQRYPVTISAYDALKRLRQTFGSTVVWIDAICINQDDEQERTVQVQLMQQIFSSAEKTVVFLGEVQDPSPSMKAESEESSSTSISFPEPASRRMLNEFAVRCSSLKTSKQPRFEDAINVFCLIQSMADAETLENVPPFDSASRAAGESRYQRSLFEAFRQMMRARWWNRMWTVQEAVVPKEIVVLYGCCVANWKTFVRAARACSSQGSLFSWERANILHGFSQIVLKIETMRISWERSGRTGTPLLSLLRKFTHRKATDDKDRVYALLGLAQAPLPVVPNYSLDVPEAYEETFIGIVESTGCLDVLNGDIGRKARQDLPSWVPDWAAEPHEMDRRPEEKVV</sequence>
<dbReference type="SUPFAM" id="SSF51905">
    <property type="entry name" value="FAD/NAD(P)-binding domain"/>
    <property type="match status" value="1"/>
</dbReference>
<keyword evidence="2" id="KW-0274">FAD</keyword>